<evidence type="ECO:0000256" key="4">
    <source>
        <dbReference type="SAM" id="MobiDB-lite"/>
    </source>
</evidence>
<dbReference type="OrthoDB" id="528635at2759"/>
<keyword evidence="2" id="KW-0689">Ribosomal protein</keyword>
<evidence type="ECO:0000313" key="5">
    <source>
        <dbReference type="EMBL" id="RAL63873.1"/>
    </source>
</evidence>
<comment type="similarity">
    <text evidence="1">Belongs to the universal ribosomal protein uL29 family.</text>
</comment>
<feature type="region of interest" description="Disordered" evidence="4">
    <location>
        <begin position="1"/>
        <end position="55"/>
    </location>
</feature>
<keyword evidence="6" id="KW-1185">Reference proteome</keyword>
<reference evidence="5 6" key="1">
    <citation type="submission" date="2018-06" db="EMBL/GenBank/DDBJ databases">
        <title>Genome Sequence of the Brown Rot Fungal Pathogen Monilinia fructigena.</title>
        <authorList>
            <person name="Landi L."/>
            <person name="De Miccolis Angelini R.M."/>
            <person name="Pollastro S."/>
            <person name="Abate D."/>
            <person name="Faretra F."/>
            <person name="Romanazzi G."/>
        </authorList>
    </citation>
    <scope>NUCLEOTIDE SEQUENCE [LARGE SCALE GENOMIC DNA]</scope>
    <source>
        <strain evidence="5 6">Mfrg269</strain>
    </source>
</reference>
<organism evidence="5 6">
    <name type="scientific">Monilinia fructigena</name>
    <dbReference type="NCBI Taxonomy" id="38457"/>
    <lineage>
        <taxon>Eukaryota</taxon>
        <taxon>Fungi</taxon>
        <taxon>Dikarya</taxon>
        <taxon>Ascomycota</taxon>
        <taxon>Pezizomycotina</taxon>
        <taxon>Leotiomycetes</taxon>
        <taxon>Helotiales</taxon>
        <taxon>Sclerotiniaceae</taxon>
        <taxon>Monilinia</taxon>
    </lineage>
</organism>
<dbReference type="PANTHER" id="PTHR45722:SF2">
    <property type="entry name" value="LARGE RIBOSOMAL SUBUNIT PROTEIN UL29-RELATED"/>
    <property type="match status" value="1"/>
</dbReference>
<dbReference type="AlphaFoldDB" id="A0A395IWT0"/>
<comment type="caution">
    <text evidence="5">The sequence shown here is derived from an EMBL/GenBank/DDBJ whole genome shotgun (WGS) entry which is preliminary data.</text>
</comment>
<gene>
    <name evidence="5" type="ORF">DID88_003516</name>
</gene>
<dbReference type="GO" id="GO:0003735">
    <property type="term" value="F:structural constituent of ribosome"/>
    <property type="evidence" value="ECO:0007669"/>
    <property type="project" value="TreeGrafter"/>
</dbReference>
<evidence type="ECO:0000256" key="2">
    <source>
        <dbReference type="ARBA" id="ARBA00022980"/>
    </source>
</evidence>
<name>A0A395IWT0_9HELO</name>
<dbReference type="PANTHER" id="PTHR45722">
    <property type="entry name" value="60S RIBOSOMAL PROTEIN L35"/>
    <property type="match status" value="1"/>
</dbReference>
<sequence>MSSGKVKTGQLWSKNKADLAKQLGDSPRSTTSESQLPRSSQSLTPTNAHNFVSSTRERKYLPLDLRPKQTRAIRRRLTKHEQELQLEKDQEEISALPTKKVRYQGRGLNFLEVGVYDCEDGWHGAFLPGLFITYEPPLFHYVFGSKKQSCQLADSTHDPTS</sequence>
<accession>A0A395IWT0</accession>
<dbReference type="EMBL" id="QKRW01000017">
    <property type="protein sequence ID" value="RAL63873.1"/>
    <property type="molecule type" value="Genomic_DNA"/>
</dbReference>
<dbReference type="FunFam" id="6.10.250.3450:FF:000001">
    <property type="entry name" value="60S ribosomal protein L35"/>
    <property type="match status" value="1"/>
</dbReference>
<dbReference type="Gene3D" id="6.10.250.3450">
    <property type="match status" value="1"/>
</dbReference>
<dbReference type="InterPro" id="IPR045059">
    <property type="entry name" value="Ribosomal_uL29_euk"/>
</dbReference>
<keyword evidence="3" id="KW-0687">Ribonucleoprotein</keyword>
<evidence type="ECO:0000256" key="3">
    <source>
        <dbReference type="ARBA" id="ARBA00023274"/>
    </source>
</evidence>
<feature type="compositionally biased region" description="Polar residues" evidence="4">
    <location>
        <begin position="27"/>
        <end position="54"/>
    </location>
</feature>
<dbReference type="GO" id="GO:0000463">
    <property type="term" value="P:maturation of LSU-rRNA from tricistronic rRNA transcript (SSU-rRNA, 5.8S rRNA, LSU-rRNA)"/>
    <property type="evidence" value="ECO:0007669"/>
    <property type="project" value="InterPro"/>
</dbReference>
<evidence type="ECO:0000256" key="1">
    <source>
        <dbReference type="ARBA" id="ARBA00009254"/>
    </source>
</evidence>
<dbReference type="Proteomes" id="UP000249056">
    <property type="component" value="Unassembled WGS sequence"/>
</dbReference>
<proteinExistence type="inferred from homology"/>
<dbReference type="GO" id="GO:0022625">
    <property type="term" value="C:cytosolic large ribosomal subunit"/>
    <property type="evidence" value="ECO:0007669"/>
    <property type="project" value="InterPro"/>
</dbReference>
<feature type="compositionally biased region" description="Polar residues" evidence="4">
    <location>
        <begin position="1"/>
        <end position="13"/>
    </location>
</feature>
<protein>
    <submittedName>
        <fullName evidence="5">Uncharacterized protein</fullName>
    </submittedName>
</protein>
<evidence type="ECO:0000313" key="6">
    <source>
        <dbReference type="Proteomes" id="UP000249056"/>
    </source>
</evidence>
<dbReference type="GO" id="GO:0003729">
    <property type="term" value="F:mRNA binding"/>
    <property type="evidence" value="ECO:0007669"/>
    <property type="project" value="TreeGrafter"/>
</dbReference>